<organism evidence="2 3">
    <name type="scientific">Paenibacillus alvei TS-15</name>
    <dbReference type="NCBI Taxonomy" id="1117108"/>
    <lineage>
        <taxon>Bacteria</taxon>
        <taxon>Bacillati</taxon>
        <taxon>Bacillota</taxon>
        <taxon>Bacilli</taxon>
        <taxon>Bacillales</taxon>
        <taxon>Paenibacillaceae</taxon>
        <taxon>Paenibacillus</taxon>
    </lineage>
</organism>
<dbReference type="PANTHER" id="PTHR33169">
    <property type="entry name" value="PADR-FAMILY TRANSCRIPTIONAL REGULATOR"/>
    <property type="match status" value="1"/>
</dbReference>
<dbReference type="SUPFAM" id="SSF46785">
    <property type="entry name" value="Winged helix' DNA-binding domain"/>
    <property type="match status" value="1"/>
</dbReference>
<comment type="caution">
    <text evidence="2">The sequence shown here is derived from an EMBL/GenBank/DDBJ whole genome shotgun (WGS) entry which is preliminary data.</text>
</comment>
<name>S9U8D7_PAEAL</name>
<evidence type="ECO:0000313" key="2">
    <source>
        <dbReference type="EMBL" id="EPY06790.1"/>
    </source>
</evidence>
<dbReference type="PANTHER" id="PTHR33169:SF14">
    <property type="entry name" value="TRANSCRIPTIONAL REGULATOR RV3488"/>
    <property type="match status" value="1"/>
</dbReference>
<gene>
    <name evidence="2" type="ORF">PAALTS15_12952</name>
</gene>
<protein>
    <submittedName>
        <fullName evidence="2">PadR-like family transcriptional regulator</fullName>
    </submittedName>
</protein>
<reference evidence="2 3" key="1">
    <citation type="submission" date="2013-05" db="EMBL/GenBank/DDBJ databases">
        <authorList>
            <person name="Strain E.A."/>
            <person name="Brown E."/>
            <person name="Allard M.W."/>
            <person name="Luo Y.L."/>
        </authorList>
    </citation>
    <scope>NUCLEOTIDE SEQUENCE [LARGE SCALE GENOMIC DNA]</scope>
    <source>
        <strain evidence="2 3">TS-15</strain>
    </source>
</reference>
<accession>S9U8D7</accession>
<dbReference type="EMBL" id="ATMT01000052">
    <property type="protein sequence ID" value="EPY06790.1"/>
    <property type="molecule type" value="Genomic_DNA"/>
</dbReference>
<dbReference type="InterPro" id="IPR052509">
    <property type="entry name" value="Metal_resp_DNA-bind_regulator"/>
</dbReference>
<dbReference type="Pfam" id="PF03551">
    <property type="entry name" value="PadR"/>
    <property type="match status" value="1"/>
</dbReference>
<dbReference type="Gene3D" id="1.10.10.10">
    <property type="entry name" value="Winged helix-like DNA-binding domain superfamily/Winged helix DNA-binding domain"/>
    <property type="match status" value="1"/>
</dbReference>
<dbReference type="eggNOG" id="COG1695">
    <property type="taxonomic scope" value="Bacteria"/>
</dbReference>
<dbReference type="InterPro" id="IPR036388">
    <property type="entry name" value="WH-like_DNA-bd_sf"/>
</dbReference>
<evidence type="ECO:0000313" key="3">
    <source>
        <dbReference type="Proteomes" id="UP000015344"/>
    </source>
</evidence>
<proteinExistence type="predicted"/>
<dbReference type="AlphaFoldDB" id="S9U8D7"/>
<sequence length="114" mass="13172">MIDIMQPKVSKELLKGSTALLILSMLEKEEMYGYELTKRLEAASSGLFALKEGTLYPILHALESKGEVEAYWNEASGRARKYYRITDQGRKLLQEKTDEWRLFRRSLDQVLGEV</sequence>
<evidence type="ECO:0000259" key="1">
    <source>
        <dbReference type="Pfam" id="PF03551"/>
    </source>
</evidence>
<dbReference type="PATRIC" id="fig|1117108.3.peg.2684"/>
<dbReference type="InterPro" id="IPR036390">
    <property type="entry name" value="WH_DNA-bd_sf"/>
</dbReference>
<feature type="domain" description="Transcription regulator PadR N-terminal" evidence="1">
    <location>
        <begin position="22"/>
        <end position="95"/>
    </location>
</feature>
<dbReference type="Proteomes" id="UP000015344">
    <property type="component" value="Unassembled WGS sequence"/>
</dbReference>
<dbReference type="InterPro" id="IPR005149">
    <property type="entry name" value="Tscrpt_reg_PadR_N"/>
</dbReference>